<dbReference type="GO" id="GO:0006338">
    <property type="term" value="P:chromatin remodeling"/>
    <property type="evidence" value="ECO:0007669"/>
    <property type="project" value="UniProtKB-ARBA"/>
</dbReference>
<dbReference type="PROSITE" id="PS50013">
    <property type="entry name" value="CHROMO_2"/>
    <property type="match status" value="1"/>
</dbReference>
<dbReference type="SUPFAM" id="SSF54160">
    <property type="entry name" value="Chromo domain-like"/>
    <property type="match status" value="1"/>
</dbReference>
<evidence type="ECO:0000313" key="5">
    <source>
        <dbReference type="Proteomes" id="UP000483672"/>
    </source>
</evidence>
<dbReference type="Proteomes" id="UP000483672">
    <property type="component" value="Unassembled WGS sequence"/>
</dbReference>
<proteinExistence type="predicted"/>
<dbReference type="InterPro" id="IPR016197">
    <property type="entry name" value="Chromo-like_dom_sf"/>
</dbReference>
<protein>
    <recommendedName>
        <fullName evidence="3">Chromo domain-containing protein</fullName>
    </recommendedName>
</protein>
<dbReference type="Gene3D" id="2.40.50.40">
    <property type="match status" value="1"/>
</dbReference>
<organism evidence="4 5">
    <name type="scientific">Orbilia oligospora</name>
    <name type="common">Nematode-trapping fungus</name>
    <name type="synonym">Arthrobotrys oligospora</name>
    <dbReference type="NCBI Taxonomy" id="2813651"/>
    <lineage>
        <taxon>Eukaryota</taxon>
        <taxon>Fungi</taxon>
        <taxon>Dikarya</taxon>
        <taxon>Ascomycota</taxon>
        <taxon>Pezizomycotina</taxon>
        <taxon>Orbiliomycetes</taxon>
        <taxon>Orbiliales</taxon>
        <taxon>Orbiliaceae</taxon>
        <taxon>Orbilia</taxon>
    </lineage>
</organism>
<comment type="subunit">
    <text evidence="1">Component of the NuA4 histone acetyltransferase complex.</text>
</comment>
<dbReference type="EMBL" id="WIPF01000046">
    <property type="protein sequence ID" value="KAF3220553.1"/>
    <property type="molecule type" value="Genomic_DNA"/>
</dbReference>
<name>A0A7C8V099_ORBOL</name>
<feature type="domain" description="Chromo" evidence="3">
    <location>
        <begin position="28"/>
        <end position="64"/>
    </location>
</feature>
<evidence type="ECO:0000256" key="2">
    <source>
        <dbReference type="SAM" id="MobiDB-lite"/>
    </source>
</evidence>
<dbReference type="CDD" id="cd00024">
    <property type="entry name" value="CD_CSD"/>
    <property type="match status" value="1"/>
</dbReference>
<gene>
    <name evidence="4" type="ORF">TWF191_007453</name>
</gene>
<evidence type="ECO:0000256" key="1">
    <source>
        <dbReference type="ARBA" id="ARBA00011353"/>
    </source>
</evidence>
<reference evidence="4 5" key="1">
    <citation type="submission" date="2019-06" db="EMBL/GenBank/DDBJ databases">
        <authorList>
            <person name="Palmer J.M."/>
        </authorList>
    </citation>
    <scope>NUCLEOTIDE SEQUENCE [LARGE SCALE GENOMIC DNA]</scope>
    <source>
        <strain evidence="4 5">TWF191</strain>
    </source>
</reference>
<evidence type="ECO:0000313" key="4">
    <source>
        <dbReference type="EMBL" id="KAF3220553.1"/>
    </source>
</evidence>
<evidence type="ECO:0000259" key="3">
    <source>
        <dbReference type="PROSITE" id="PS50013"/>
    </source>
</evidence>
<dbReference type="AlphaFoldDB" id="A0A7C8V099"/>
<dbReference type="InterPro" id="IPR000953">
    <property type="entry name" value="Chromo/chromo_shadow_dom"/>
</dbReference>
<accession>A0A7C8V099</accession>
<feature type="region of interest" description="Disordered" evidence="2">
    <location>
        <begin position="1"/>
        <end position="22"/>
    </location>
</feature>
<sequence length="139" mass="15996">MPPGKDPYRRDAQPVEEPVEVRDGEEIREVEATLGHKRRRFGAGKTEDLYLIKWKGLNEEHNKWVGPKKMLAARMDLALACEGHINGYSFLTSDFEFFKLFRTLITNFIFSSPILKVSTLRKSLAVYYSTWREGGPMGN</sequence>
<comment type="caution">
    <text evidence="4">The sequence shown here is derived from an EMBL/GenBank/DDBJ whole genome shotgun (WGS) entry which is preliminary data.</text>
</comment>